<evidence type="ECO:0000256" key="1">
    <source>
        <dbReference type="ARBA" id="ARBA00005254"/>
    </source>
</evidence>
<dbReference type="PANTHER" id="PTHR11941">
    <property type="entry name" value="ENOYL-COA HYDRATASE-RELATED"/>
    <property type="match status" value="1"/>
</dbReference>
<reference evidence="4 5" key="1">
    <citation type="submission" date="2018-10" db="EMBL/GenBank/DDBJ databases">
        <title>Genomic Encyclopedia of Type Strains, Phase IV (KMG-IV): sequencing the most valuable type-strain genomes for metagenomic binning, comparative biology and taxonomic classification.</title>
        <authorList>
            <person name="Goeker M."/>
        </authorList>
    </citation>
    <scope>NUCLEOTIDE SEQUENCE [LARGE SCALE GENOMIC DNA]</scope>
    <source>
        <strain evidence="4 5">DSM 22008</strain>
    </source>
</reference>
<dbReference type="Pfam" id="PF00378">
    <property type="entry name" value="ECH_1"/>
    <property type="match status" value="1"/>
</dbReference>
<dbReference type="PROSITE" id="PS00166">
    <property type="entry name" value="ENOYL_COA_HYDRATASE"/>
    <property type="match status" value="1"/>
</dbReference>
<comment type="similarity">
    <text evidence="1 3">Belongs to the enoyl-CoA hydratase/isomerase family.</text>
</comment>
<dbReference type="AlphaFoldDB" id="A0A420WM09"/>
<proteinExistence type="inferred from homology"/>
<comment type="caution">
    <text evidence="4">The sequence shown here is derived from an EMBL/GenBank/DDBJ whole genome shotgun (WGS) entry which is preliminary data.</text>
</comment>
<dbReference type="InterPro" id="IPR029045">
    <property type="entry name" value="ClpP/crotonase-like_dom_sf"/>
</dbReference>
<dbReference type="SUPFAM" id="SSF52096">
    <property type="entry name" value="ClpP/crotonase"/>
    <property type="match status" value="1"/>
</dbReference>
<organism evidence="4 5">
    <name type="scientific">Litorimonas taeanensis</name>
    <dbReference type="NCBI Taxonomy" id="568099"/>
    <lineage>
        <taxon>Bacteria</taxon>
        <taxon>Pseudomonadati</taxon>
        <taxon>Pseudomonadota</taxon>
        <taxon>Alphaproteobacteria</taxon>
        <taxon>Maricaulales</taxon>
        <taxon>Robiginitomaculaceae</taxon>
    </lineage>
</organism>
<dbReference type="EMBL" id="RBII01000001">
    <property type="protein sequence ID" value="RKQ71936.1"/>
    <property type="molecule type" value="Genomic_DNA"/>
</dbReference>
<evidence type="ECO:0000313" key="4">
    <source>
        <dbReference type="EMBL" id="RKQ71936.1"/>
    </source>
</evidence>
<evidence type="ECO:0000256" key="3">
    <source>
        <dbReference type="RuleBase" id="RU003707"/>
    </source>
</evidence>
<protein>
    <submittedName>
        <fullName evidence="4">Enoyl-CoA hydratase/carnithine racemase</fullName>
    </submittedName>
</protein>
<dbReference type="CDD" id="cd06558">
    <property type="entry name" value="crotonase-like"/>
    <property type="match status" value="1"/>
</dbReference>
<dbReference type="InterPro" id="IPR014748">
    <property type="entry name" value="Enoyl-CoA_hydra_C"/>
</dbReference>
<dbReference type="Gene3D" id="3.90.226.10">
    <property type="entry name" value="2-enoyl-CoA Hydratase, Chain A, domain 1"/>
    <property type="match status" value="1"/>
</dbReference>
<dbReference type="PANTHER" id="PTHR11941:SF54">
    <property type="entry name" value="ENOYL-COA HYDRATASE, MITOCHONDRIAL"/>
    <property type="match status" value="1"/>
</dbReference>
<dbReference type="InParanoid" id="A0A420WM09"/>
<accession>A0A420WM09</accession>
<dbReference type="RefSeq" id="WP_121099705.1">
    <property type="nucleotide sequence ID" value="NZ_RBII01000001.1"/>
</dbReference>
<dbReference type="InterPro" id="IPR018376">
    <property type="entry name" value="Enoyl-CoA_hyd/isom_CS"/>
</dbReference>
<sequence>MSENIQFEMIASNIGCITLNKETKRNALSAQMWLDLEQTISMASDNQALKVLIITGAGQHFAAGADISEFETLYATAETSEEISMRISNAMNALANFPKPTIAKIRGACVGGGCGLALACDIRIADTTSKFAITPGKLGLVYPFSDIKRLIEAVGLSPAKDILYSARLILAGEAKDMRLINQLVDPDALDNETLQYAQAICETSSQSNALTKQMFAAYESGQRGETTDTKEMFLSGFKSRDFKEGYQAFLEKRKPVFPTE</sequence>
<dbReference type="InterPro" id="IPR001753">
    <property type="entry name" value="Enoyl-CoA_hydra/iso"/>
</dbReference>
<dbReference type="OrthoDB" id="5730382at2"/>
<keyword evidence="5" id="KW-1185">Reference proteome</keyword>
<name>A0A420WM09_9PROT</name>
<dbReference type="Proteomes" id="UP000282211">
    <property type="component" value="Unassembled WGS sequence"/>
</dbReference>
<dbReference type="Gene3D" id="1.10.12.10">
    <property type="entry name" value="Lyase 2-enoyl-coa Hydratase, Chain A, domain 2"/>
    <property type="match status" value="1"/>
</dbReference>
<evidence type="ECO:0000256" key="2">
    <source>
        <dbReference type="ARBA" id="ARBA00023239"/>
    </source>
</evidence>
<keyword evidence="2" id="KW-0456">Lyase</keyword>
<gene>
    <name evidence="4" type="ORF">DES40_1271</name>
</gene>
<dbReference type="GO" id="GO:0006635">
    <property type="term" value="P:fatty acid beta-oxidation"/>
    <property type="evidence" value="ECO:0007669"/>
    <property type="project" value="TreeGrafter"/>
</dbReference>
<dbReference type="GO" id="GO:0016829">
    <property type="term" value="F:lyase activity"/>
    <property type="evidence" value="ECO:0007669"/>
    <property type="project" value="UniProtKB-KW"/>
</dbReference>
<evidence type="ECO:0000313" key="5">
    <source>
        <dbReference type="Proteomes" id="UP000282211"/>
    </source>
</evidence>